<protein>
    <submittedName>
        <fullName evidence="1">Uncharacterized protein</fullName>
    </submittedName>
</protein>
<sequence length="42" mass="5057">MHFFSSVHIIPKHFGNDIPFEFKGFRYTIYCNPDTMYTGKRL</sequence>
<evidence type="ECO:0000313" key="1">
    <source>
        <dbReference type="EMBL" id="QHU11943.1"/>
    </source>
</evidence>
<dbReference type="AlphaFoldDB" id="A0A6C0K311"/>
<name>A0A6C0K311_9ZZZZ</name>
<accession>A0A6C0K311</accession>
<reference evidence="1" key="1">
    <citation type="journal article" date="2020" name="Nature">
        <title>Giant virus diversity and host interactions through global metagenomics.</title>
        <authorList>
            <person name="Schulz F."/>
            <person name="Roux S."/>
            <person name="Paez-Espino D."/>
            <person name="Jungbluth S."/>
            <person name="Walsh D.A."/>
            <person name="Denef V.J."/>
            <person name="McMahon K.D."/>
            <person name="Konstantinidis K.T."/>
            <person name="Eloe-Fadrosh E.A."/>
            <person name="Kyrpides N.C."/>
            <person name="Woyke T."/>
        </authorList>
    </citation>
    <scope>NUCLEOTIDE SEQUENCE</scope>
    <source>
        <strain evidence="1">GVMAG-S-1101169-75</strain>
    </source>
</reference>
<dbReference type="EMBL" id="MN740792">
    <property type="protein sequence ID" value="QHU11943.1"/>
    <property type="molecule type" value="Genomic_DNA"/>
</dbReference>
<organism evidence="1">
    <name type="scientific">viral metagenome</name>
    <dbReference type="NCBI Taxonomy" id="1070528"/>
    <lineage>
        <taxon>unclassified sequences</taxon>
        <taxon>metagenomes</taxon>
        <taxon>organismal metagenomes</taxon>
    </lineage>
</organism>
<proteinExistence type="predicted"/>